<comment type="function">
    <text evidence="1 6">Hydrolyzes acetyl esters in homogalacturonan regions of pectin. In type I primary cell wall, galacturonic acid residues of pectin can be acetylated at the O-2 and O-3 positions. Decreasing the degree of acetylation of pectin gels in vitro alters their physical properties.</text>
</comment>
<keyword evidence="6" id="KW-0378">Hydrolase</keyword>
<keyword evidence="6" id="KW-0964">Secreted</keyword>
<reference evidence="7 8" key="1">
    <citation type="submission" date="2024-01" db="EMBL/GenBank/DDBJ databases">
        <title>The complete chloroplast genome sequence of Lithospermum erythrorhizon: insights into the phylogenetic relationship among Boraginaceae species and the maternal lineages of purple gromwells.</title>
        <authorList>
            <person name="Okada T."/>
            <person name="Watanabe K."/>
        </authorList>
    </citation>
    <scope>NUCLEOTIDE SEQUENCE [LARGE SCALE GENOMIC DNA]</scope>
</reference>
<name>A0AAV3R573_LITER</name>
<protein>
    <recommendedName>
        <fullName evidence="6">Pectin acetylesterase</fullName>
        <ecNumber evidence="6">3.1.1.-</ecNumber>
    </recommendedName>
</protein>
<dbReference type="EMBL" id="BAABME010007227">
    <property type="protein sequence ID" value="GAA0170398.1"/>
    <property type="molecule type" value="Genomic_DNA"/>
</dbReference>
<evidence type="ECO:0000256" key="4">
    <source>
        <dbReference type="ARBA" id="ARBA00022512"/>
    </source>
</evidence>
<gene>
    <name evidence="7" type="ORF">LIER_24667</name>
</gene>
<dbReference type="Proteomes" id="UP001454036">
    <property type="component" value="Unassembled WGS sequence"/>
</dbReference>
<dbReference type="GO" id="GO:0052793">
    <property type="term" value="F:pectin acetylesterase activity"/>
    <property type="evidence" value="ECO:0007669"/>
    <property type="project" value="TreeGrafter"/>
</dbReference>
<accession>A0AAV3R573</accession>
<dbReference type="Pfam" id="PF03283">
    <property type="entry name" value="PAE"/>
    <property type="match status" value="1"/>
</dbReference>
<evidence type="ECO:0000256" key="1">
    <source>
        <dbReference type="ARBA" id="ARBA00003534"/>
    </source>
</evidence>
<evidence type="ECO:0000256" key="6">
    <source>
        <dbReference type="RuleBase" id="RU363114"/>
    </source>
</evidence>
<dbReference type="GO" id="GO:0071555">
    <property type="term" value="P:cell wall organization"/>
    <property type="evidence" value="ECO:0007669"/>
    <property type="project" value="UniProtKB-KW"/>
</dbReference>
<feature type="signal peptide" evidence="6">
    <location>
        <begin position="1"/>
        <end position="22"/>
    </location>
</feature>
<comment type="caution">
    <text evidence="7">The sequence shown here is derived from an EMBL/GenBank/DDBJ whole genome shotgun (WGS) entry which is preliminary data.</text>
</comment>
<proteinExistence type="inferred from homology"/>
<keyword evidence="8" id="KW-1185">Reference proteome</keyword>
<dbReference type="GO" id="GO:0009505">
    <property type="term" value="C:plant-type cell wall"/>
    <property type="evidence" value="ECO:0007669"/>
    <property type="project" value="TreeGrafter"/>
</dbReference>
<comment type="similarity">
    <text evidence="3 6">Belongs to the pectinacetylesterase family.</text>
</comment>
<sequence length="83" mass="8672">MEAFIIAAVITSFALLVPAASTHTTLYVRAGNNQSQLVVGFTYIQGAAAKGAVCFDGTLPRYHFHPGSGAGANSWIVNLEVCS</sequence>
<dbReference type="EC" id="3.1.1.-" evidence="6"/>
<dbReference type="AlphaFoldDB" id="A0AAV3R573"/>
<organism evidence="7 8">
    <name type="scientific">Lithospermum erythrorhizon</name>
    <name type="common">Purple gromwell</name>
    <name type="synonym">Lithospermum officinale var. erythrorhizon</name>
    <dbReference type="NCBI Taxonomy" id="34254"/>
    <lineage>
        <taxon>Eukaryota</taxon>
        <taxon>Viridiplantae</taxon>
        <taxon>Streptophyta</taxon>
        <taxon>Embryophyta</taxon>
        <taxon>Tracheophyta</taxon>
        <taxon>Spermatophyta</taxon>
        <taxon>Magnoliopsida</taxon>
        <taxon>eudicotyledons</taxon>
        <taxon>Gunneridae</taxon>
        <taxon>Pentapetalae</taxon>
        <taxon>asterids</taxon>
        <taxon>lamiids</taxon>
        <taxon>Boraginales</taxon>
        <taxon>Boraginaceae</taxon>
        <taxon>Boraginoideae</taxon>
        <taxon>Lithospermeae</taxon>
        <taxon>Lithospermum</taxon>
    </lineage>
</organism>
<comment type="subcellular location">
    <subcellularLocation>
        <location evidence="2 6">Secreted</location>
        <location evidence="2 6">Cell wall</location>
    </subcellularLocation>
</comment>
<evidence type="ECO:0000256" key="5">
    <source>
        <dbReference type="ARBA" id="ARBA00023316"/>
    </source>
</evidence>
<dbReference type="InterPro" id="IPR004963">
    <property type="entry name" value="PAE/NOTUM"/>
</dbReference>
<keyword evidence="4 6" id="KW-0134">Cell wall</keyword>
<keyword evidence="6" id="KW-0732">Signal</keyword>
<feature type="chain" id="PRO_5043095394" description="Pectin acetylesterase" evidence="6">
    <location>
        <begin position="23"/>
        <end position="83"/>
    </location>
</feature>
<evidence type="ECO:0000313" key="7">
    <source>
        <dbReference type="EMBL" id="GAA0170398.1"/>
    </source>
</evidence>
<evidence type="ECO:0000256" key="3">
    <source>
        <dbReference type="ARBA" id="ARBA00005784"/>
    </source>
</evidence>
<dbReference type="PANTHER" id="PTHR21562">
    <property type="entry name" value="NOTUM-RELATED"/>
    <property type="match status" value="1"/>
</dbReference>
<keyword evidence="5 6" id="KW-0961">Cell wall biogenesis/degradation</keyword>
<dbReference type="PANTHER" id="PTHR21562:SF5">
    <property type="entry name" value="PECTIN ACETYLESTERASE 12"/>
    <property type="match status" value="1"/>
</dbReference>
<evidence type="ECO:0000256" key="2">
    <source>
        <dbReference type="ARBA" id="ARBA00004191"/>
    </source>
</evidence>
<evidence type="ECO:0000313" key="8">
    <source>
        <dbReference type="Proteomes" id="UP001454036"/>
    </source>
</evidence>